<sequence>MEIESDGRRWLIARSAIECGLEYLTVGGQWVNEGDPLFRDLAFRELREIRASFTTTAAVALRARELAHILRRNGWSVPGWCKDLP</sequence>
<protein>
    <submittedName>
        <fullName evidence="1">Uncharacterized protein</fullName>
    </submittedName>
</protein>
<comment type="caution">
    <text evidence="1">The sequence shown here is derived from an EMBL/GenBank/DDBJ whole genome shotgun (WGS) entry which is preliminary data.</text>
</comment>
<evidence type="ECO:0000313" key="2">
    <source>
        <dbReference type="Proteomes" id="UP001371305"/>
    </source>
</evidence>
<dbReference type="EMBL" id="JBBUKT010000018">
    <property type="protein sequence ID" value="MEK7954344.1"/>
    <property type="molecule type" value="Genomic_DNA"/>
</dbReference>
<keyword evidence="2" id="KW-1185">Reference proteome</keyword>
<gene>
    <name evidence="1" type="ORF">WKV53_27755</name>
</gene>
<accession>A0ABU9B2T2</accession>
<organism evidence="1 2">
    <name type="scientific">Luteolibacter soli</name>
    <dbReference type="NCBI Taxonomy" id="3135280"/>
    <lineage>
        <taxon>Bacteria</taxon>
        <taxon>Pseudomonadati</taxon>
        <taxon>Verrucomicrobiota</taxon>
        <taxon>Verrucomicrobiia</taxon>
        <taxon>Verrucomicrobiales</taxon>
        <taxon>Verrucomicrobiaceae</taxon>
        <taxon>Luteolibacter</taxon>
    </lineage>
</organism>
<evidence type="ECO:0000313" key="1">
    <source>
        <dbReference type="EMBL" id="MEK7954344.1"/>
    </source>
</evidence>
<reference evidence="1 2" key="1">
    <citation type="submission" date="2024-04" db="EMBL/GenBank/DDBJ databases">
        <title>Luteolibacter sp. isolated from soil.</title>
        <authorList>
            <person name="An J."/>
        </authorList>
    </citation>
    <scope>NUCLEOTIDE SEQUENCE [LARGE SCALE GENOMIC DNA]</scope>
    <source>
        <strain evidence="1 2">Y139</strain>
    </source>
</reference>
<name>A0ABU9B2T2_9BACT</name>
<proteinExistence type="predicted"/>
<dbReference type="Proteomes" id="UP001371305">
    <property type="component" value="Unassembled WGS sequence"/>
</dbReference>